<gene>
    <name evidence="1" type="ORF">CTEN210_11428</name>
</gene>
<keyword evidence="2" id="KW-1185">Reference proteome</keyword>
<evidence type="ECO:0000313" key="1">
    <source>
        <dbReference type="EMBL" id="GFH54952.1"/>
    </source>
</evidence>
<reference evidence="1 2" key="1">
    <citation type="journal article" date="2021" name="Sci. Rep.">
        <title>The genome of the diatom Chaetoceros tenuissimus carries an ancient integrated fragment of an extant virus.</title>
        <authorList>
            <person name="Hongo Y."/>
            <person name="Kimura K."/>
            <person name="Takaki Y."/>
            <person name="Yoshida Y."/>
            <person name="Baba S."/>
            <person name="Kobayashi G."/>
            <person name="Nagasaki K."/>
            <person name="Hano T."/>
            <person name="Tomaru Y."/>
        </authorList>
    </citation>
    <scope>NUCLEOTIDE SEQUENCE [LARGE SCALE GENOMIC DNA]</scope>
    <source>
        <strain evidence="1 2">NIES-3715</strain>
    </source>
</reference>
<dbReference type="EMBL" id="BLLK01000047">
    <property type="protein sequence ID" value="GFH54952.1"/>
    <property type="molecule type" value="Genomic_DNA"/>
</dbReference>
<name>A0AAD3CZP0_9STRA</name>
<protein>
    <submittedName>
        <fullName evidence="1">Uncharacterized protein</fullName>
    </submittedName>
</protein>
<comment type="caution">
    <text evidence="1">The sequence shown here is derived from an EMBL/GenBank/DDBJ whole genome shotgun (WGS) entry which is preliminary data.</text>
</comment>
<sequence length="440" mass="50256">MNERIKDEEKIKQVTKVHSSSYLTMYGNHRAISSFQKLPTWLQKYFTWHKQQTSNKYSKEQKYLVIPCLQKDKCGGFSDRFRPLPFFLLLASKIDRVLCIYWQKPTMLEEFFQPMKDGIDWRCPSDFSKLVDSSIPSRRQTNYSNYILFKGNKPGTGAQTATSNVEYMRKNSAKFVSIRFKDLDFGKVNDVNMLFQAYSYQKEMPKMGGWMHVPLMEHIFRVMFEPVEPIQQLINSTMDKFGLVEGEYTSVHVRSRYPCYHMQTILGFKESIAHDKNHQDISFEGKYKAALTEYSDNAIRCGVLLDKNQDKFFFSSDSADLTKYVSSTPLVIDGVRKVNAVGVDSRDEILHMEYSSNNTATSLYPVIEDLLIMGGSKCVAHGVGSFGSFAAALSGNRCRAVHRNAKGDTESCPNDKAAAKMVEITKEYMIGDDKDHFGGA</sequence>
<dbReference type="Proteomes" id="UP001054902">
    <property type="component" value="Unassembled WGS sequence"/>
</dbReference>
<accession>A0AAD3CZP0</accession>
<proteinExistence type="predicted"/>
<dbReference type="AlphaFoldDB" id="A0AAD3CZP0"/>
<organism evidence="1 2">
    <name type="scientific">Chaetoceros tenuissimus</name>
    <dbReference type="NCBI Taxonomy" id="426638"/>
    <lineage>
        <taxon>Eukaryota</taxon>
        <taxon>Sar</taxon>
        <taxon>Stramenopiles</taxon>
        <taxon>Ochrophyta</taxon>
        <taxon>Bacillariophyta</taxon>
        <taxon>Coscinodiscophyceae</taxon>
        <taxon>Chaetocerotophycidae</taxon>
        <taxon>Chaetocerotales</taxon>
        <taxon>Chaetocerotaceae</taxon>
        <taxon>Chaetoceros</taxon>
    </lineage>
</organism>
<evidence type="ECO:0000313" key="2">
    <source>
        <dbReference type="Proteomes" id="UP001054902"/>
    </source>
</evidence>